<dbReference type="AlphaFoldDB" id="A0A6L5Y1M6"/>
<organism evidence="1 2">
    <name type="scientific">Velocimicrobium porci</name>
    <dbReference type="NCBI Taxonomy" id="2606634"/>
    <lineage>
        <taxon>Bacteria</taxon>
        <taxon>Bacillati</taxon>
        <taxon>Bacillota</taxon>
        <taxon>Clostridia</taxon>
        <taxon>Lachnospirales</taxon>
        <taxon>Lachnospiraceae</taxon>
        <taxon>Velocimicrobium</taxon>
    </lineage>
</organism>
<name>A0A6L5Y1M6_9FIRM</name>
<reference evidence="1 2" key="1">
    <citation type="submission" date="2019-08" db="EMBL/GenBank/DDBJ databases">
        <title>In-depth cultivation of the pig gut microbiome towards novel bacterial diversity and tailored functional studies.</title>
        <authorList>
            <person name="Wylensek D."/>
            <person name="Hitch T.C.A."/>
            <person name="Clavel T."/>
        </authorList>
    </citation>
    <scope>NUCLEOTIDE SEQUENCE [LARGE SCALE GENOMIC DNA]</scope>
    <source>
        <strain evidence="1 2">WCA-693-APC-MOT-I</strain>
    </source>
</reference>
<gene>
    <name evidence="1" type="ORF">FYJ58_12760</name>
</gene>
<evidence type="ECO:0000313" key="1">
    <source>
        <dbReference type="EMBL" id="MSS64737.1"/>
    </source>
</evidence>
<dbReference type="RefSeq" id="WP_154520128.1">
    <property type="nucleotide sequence ID" value="NZ_VUMT01000027.1"/>
</dbReference>
<protein>
    <submittedName>
        <fullName evidence="1">Uncharacterized protein</fullName>
    </submittedName>
</protein>
<accession>A0A6L5Y1M6</accession>
<proteinExistence type="predicted"/>
<evidence type="ECO:0000313" key="2">
    <source>
        <dbReference type="Proteomes" id="UP000482209"/>
    </source>
</evidence>
<sequence length="76" mass="8738">MYDSKYWKHGRNVTVRQLYEYLQEHIPDDAIVCIGGSSEIYTHLSMDGSAFSLDFDSLSDLEEYDGREPTELLDGN</sequence>
<keyword evidence="2" id="KW-1185">Reference proteome</keyword>
<dbReference type="Proteomes" id="UP000482209">
    <property type="component" value="Unassembled WGS sequence"/>
</dbReference>
<comment type="caution">
    <text evidence="1">The sequence shown here is derived from an EMBL/GenBank/DDBJ whole genome shotgun (WGS) entry which is preliminary data.</text>
</comment>
<dbReference type="EMBL" id="VUMT01000027">
    <property type="protein sequence ID" value="MSS64737.1"/>
    <property type="molecule type" value="Genomic_DNA"/>
</dbReference>